<gene>
    <name evidence="2" type="ORF">CEXT_303151</name>
</gene>
<organism evidence="2 3">
    <name type="scientific">Caerostris extrusa</name>
    <name type="common">Bark spider</name>
    <name type="synonym">Caerostris bankana</name>
    <dbReference type="NCBI Taxonomy" id="172846"/>
    <lineage>
        <taxon>Eukaryota</taxon>
        <taxon>Metazoa</taxon>
        <taxon>Ecdysozoa</taxon>
        <taxon>Arthropoda</taxon>
        <taxon>Chelicerata</taxon>
        <taxon>Arachnida</taxon>
        <taxon>Araneae</taxon>
        <taxon>Araneomorphae</taxon>
        <taxon>Entelegynae</taxon>
        <taxon>Araneoidea</taxon>
        <taxon>Araneidae</taxon>
        <taxon>Caerostris</taxon>
    </lineage>
</organism>
<evidence type="ECO:0008006" key="4">
    <source>
        <dbReference type="Google" id="ProtNLM"/>
    </source>
</evidence>
<dbReference type="Proteomes" id="UP001054945">
    <property type="component" value="Unassembled WGS sequence"/>
</dbReference>
<evidence type="ECO:0000256" key="1">
    <source>
        <dbReference type="SAM" id="Phobius"/>
    </source>
</evidence>
<keyword evidence="1" id="KW-1133">Transmembrane helix</keyword>
<feature type="transmembrane region" description="Helical" evidence="1">
    <location>
        <begin position="13"/>
        <end position="39"/>
    </location>
</feature>
<keyword evidence="1" id="KW-0472">Membrane</keyword>
<reference evidence="2 3" key="1">
    <citation type="submission" date="2021-06" db="EMBL/GenBank/DDBJ databases">
        <title>Caerostris extrusa draft genome.</title>
        <authorList>
            <person name="Kono N."/>
            <person name="Arakawa K."/>
        </authorList>
    </citation>
    <scope>NUCLEOTIDE SEQUENCE [LARGE SCALE GENOMIC DNA]</scope>
</reference>
<keyword evidence="1" id="KW-0812">Transmembrane</keyword>
<dbReference type="AlphaFoldDB" id="A0AAV4ME37"/>
<name>A0AAV4ME37_CAEEX</name>
<comment type="caution">
    <text evidence="2">The sequence shown here is derived from an EMBL/GenBank/DDBJ whole genome shotgun (WGS) entry which is preliminary data.</text>
</comment>
<evidence type="ECO:0000313" key="3">
    <source>
        <dbReference type="Proteomes" id="UP001054945"/>
    </source>
</evidence>
<dbReference type="EMBL" id="BPLR01002117">
    <property type="protein sequence ID" value="GIX70173.1"/>
    <property type="molecule type" value="Genomic_DNA"/>
</dbReference>
<accession>A0AAV4ME37</accession>
<evidence type="ECO:0000313" key="2">
    <source>
        <dbReference type="EMBL" id="GIX70173.1"/>
    </source>
</evidence>
<keyword evidence="3" id="KW-1185">Reference proteome</keyword>
<sequence>MTVLWKLTFSPNLIFSVSIQFRCIFSFLFFLSLLIEFLAASETEGTRLDLQSHCDFFPQMQWCVSYYINRLSAAFAGLYCDSQLAGCHLLRGMAVPFLSKNKSVIGLSSVFLRAVKEPQSPVFPGFLSLISGPCMLLR</sequence>
<proteinExistence type="predicted"/>
<protein>
    <recommendedName>
        <fullName evidence="4">Secreted protein</fullName>
    </recommendedName>
</protein>